<accession>A0A1X0JZ43</accession>
<evidence type="ECO:0000313" key="2">
    <source>
        <dbReference type="Proteomes" id="UP000192601"/>
    </source>
</evidence>
<name>A0A1X0JZ43_MYCSC</name>
<dbReference type="RefSeq" id="WP_047324130.1">
    <property type="nucleotide sequence ID" value="NZ_MVIJ01000073.1"/>
</dbReference>
<dbReference type="EMBL" id="MVIJ01000073">
    <property type="protein sequence ID" value="ORB68184.1"/>
    <property type="molecule type" value="Genomic_DNA"/>
</dbReference>
<protein>
    <submittedName>
        <fullName evidence="1">Uncharacterized protein</fullName>
    </submittedName>
</protein>
<dbReference type="AlphaFoldDB" id="A0A1X0JZ43"/>
<organism evidence="1 2">
    <name type="scientific">Mycobacterium scrofulaceum</name>
    <dbReference type="NCBI Taxonomy" id="1783"/>
    <lineage>
        <taxon>Bacteria</taxon>
        <taxon>Bacillati</taxon>
        <taxon>Actinomycetota</taxon>
        <taxon>Actinomycetes</taxon>
        <taxon>Mycobacteriales</taxon>
        <taxon>Mycobacteriaceae</taxon>
        <taxon>Mycobacterium</taxon>
    </lineage>
</organism>
<evidence type="ECO:0000313" key="1">
    <source>
        <dbReference type="EMBL" id="ORB68184.1"/>
    </source>
</evidence>
<proteinExistence type="predicted"/>
<dbReference type="Proteomes" id="UP000192601">
    <property type="component" value="Unassembled WGS sequence"/>
</dbReference>
<sequence length="60" mass="6853">MKNDKLDAVWLATFSEKATLRPSFVPPAPVRRLHDYTQLRADLTGVQRRLILDVSVSFDP</sequence>
<keyword evidence="2" id="KW-1185">Reference proteome</keyword>
<reference evidence="1 2" key="1">
    <citation type="submission" date="2017-02" db="EMBL/GenBank/DDBJ databases">
        <title>The new phylogeny of genus Mycobacterium.</title>
        <authorList>
            <person name="Tortoli E."/>
            <person name="Trovato A."/>
            <person name="Cirillo D.M."/>
        </authorList>
    </citation>
    <scope>NUCLEOTIDE SEQUENCE [LARGE SCALE GENOMIC DNA]</scope>
    <source>
        <strain evidence="1 2">DSM 43992</strain>
    </source>
</reference>
<gene>
    <name evidence="1" type="ORF">BST44_26940</name>
</gene>
<comment type="caution">
    <text evidence="1">The sequence shown here is derived from an EMBL/GenBank/DDBJ whole genome shotgun (WGS) entry which is preliminary data.</text>
</comment>